<organism evidence="1 2">
    <name type="scientific">Caviibacterium pharyngocola</name>
    <dbReference type="NCBI Taxonomy" id="28159"/>
    <lineage>
        <taxon>Bacteria</taxon>
        <taxon>Pseudomonadati</taxon>
        <taxon>Pseudomonadota</taxon>
        <taxon>Gammaproteobacteria</taxon>
        <taxon>Pasteurellales</taxon>
        <taxon>Pasteurellaceae</taxon>
        <taxon>Caviibacterium</taxon>
    </lineage>
</organism>
<dbReference type="EMBL" id="PHGZ01000013">
    <property type="protein sequence ID" value="PJG83141.1"/>
    <property type="molecule type" value="Genomic_DNA"/>
</dbReference>
<keyword evidence="2" id="KW-1185">Reference proteome</keyword>
<sequence length="89" mass="10042">MDRINQKLTLQSADGKLQGQIENVNFSRGIFSSDVRYDVVMTHAPDNVRYTVSFVGKLYHGPLTVNNFSFALFSAEMSVEKKRTNAKLV</sequence>
<comment type="caution">
    <text evidence="1">The sequence shown here is derived from an EMBL/GenBank/DDBJ whole genome shotgun (WGS) entry which is preliminary data.</text>
</comment>
<evidence type="ECO:0000313" key="1">
    <source>
        <dbReference type="EMBL" id="PJG83141.1"/>
    </source>
</evidence>
<protein>
    <submittedName>
        <fullName evidence="1">Uncharacterized protein</fullName>
    </submittedName>
</protein>
<dbReference type="Proteomes" id="UP000230282">
    <property type="component" value="Unassembled WGS sequence"/>
</dbReference>
<gene>
    <name evidence="1" type="ORF">CVP04_07255</name>
</gene>
<dbReference type="AlphaFoldDB" id="A0A2M8RW81"/>
<proteinExistence type="predicted"/>
<accession>A0A2M8RW81</accession>
<dbReference type="InterPro" id="IPR010352">
    <property type="entry name" value="DUF945"/>
</dbReference>
<reference evidence="1 2" key="1">
    <citation type="submission" date="2017-11" db="EMBL/GenBank/DDBJ databases">
        <title>Reclassification of Bisgaard taxon 5 as Caviibacterium pharyngocola gen. nov., sp. nov.</title>
        <authorList>
            <person name="Christensen H."/>
        </authorList>
    </citation>
    <scope>NUCLEOTIDE SEQUENCE [LARGE SCALE GENOMIC DNA]</scope>
    <source>
        <strain evidence="1 2">7_3</strain>
    </source>
</reference>
<evidence type="ECO:0000313" key="2">
    <source>
        <dbReference type="Proteomes" id="UP000230282"/>
    </source>
</evidence>
<dbReference type="OrthoDB" id="5444681at2"/>
<name>A0A2M8RW81_9PAST</name>
<dbReference type="Pfam" id="PF06097">
    <property type="entry name" value="DUF945"/>
    <property type="match status" value="1"/>
</dbReference>